<name>A0A4S4DCQ5_CAMSN</name>
<reference evidence="1 2" key="1">
    <citation type="journal article" date="2018" name="Proc. Natl. Acad. Sci. U.S.A.">
        <title>Draft genome sequence of Camellia sinensis var. sinensis provides insights into the evolution of the tea genome and tea quality.</title>
        <authorList>
            <person name="Wei C."/>
            <person name="Yang H."/>
            <person name="Wang S."/>
            <person name="Zhao J."/>
            <person name="Liu C."/>
            <person name="Gao L."/>
            <person name="Xia E."/>
            <person name="Lu Y."/>
            <person name="Tai Y."/>
            <person name="She G."/>
            <person name="Sun J."/>
            <person name="Cao H."/>
            <person name="Tong W."/>
            <person name="Gao Q."/>
            <person name="Li Y."/>
            <person name="Deng W."/>
            <person name="Jiang X."/>
            <person name="Wang W."/>
            <person name="Chen Q."/>
            <person name="Zhang S."/>
            <person name="Li H."/>
            <person name="Wu J."/>
            <person name="Wang P."/>
            <person name="Li P."/>
            <person name="Shi C."/>
            <person name="Zheng F."/>
            <person name="Jian J."/>
            <person name="Huang B."/>
            <person name="Shan D."/>
            <person name="Shi M."/>
            <person name="Fang C."/>
            <person name="Yue Y."/>
            <person name="Li F."/>
            <person name="Li D."/>
            <person name="Wei S."/>
            <person name="Han B."/>
            <person name="Jiang C."/>
            <person name="Yin Y."/>
            <person name="Xia T."/>
            <person name="Zhang Z."/>
            <person name="Bennetzen J.L."/>
            <person name="Zhao S."/>
            <person name="Wan X."/>
        </authorList>
    </citation>
    <scope>NUCLEOTIDE SEQUENCE [LARGE SCALE GENOMIC DNA]</scope>
    <source>
        <strain evidence="2">cv. Shuchazao</strain>
        <tissue evidence="1">Leaf</tissue>
    </source>
</reference>
<dbReference type="AlphaFoldDB" id="A0A4S4DCQ5"/>
<dbReference type="Proteomes" id="UP000306102">
    <property type="component" value="Unassembled WGS sequence"/>
</dbReference>
<protein>
    <submittedName>
        <fullName evidence="1">Uncharacterized protein</fullName>
    </submittedName>
</protein>
<evidence type="ECO:0000313" key="2">
    <source>
        <dbReference type="Proteomes" id="UP000306102"/>
    </source>
</evidence>
<comment type="caution">
    <text evidence="1">The sequence shown here is derived from an EMBL/GenBank/DDBJ whole genome shotgun (WGS) entry which is preliminary data.</text>
</comment>
<sequence>MNLIRFHPQFCERKRDLAPLTAELVREFRSDRALGGFLVSGELESPRMCQEELAPAAHQMIVDSFGINTGIGINFGFNTVLVKVSTQIFVFNIVTNKLAYKFKTKLLKHEDFMHEVSIGVTTIGKHHWTPGEQVTNIADSESDSVDSPSLQPYRQSKKFSSGALVLANSFNHLLVAVRSQKHLTVRHGTGASQKCGIEACMQRIMAIRNFISTPFFHFAFIALENADYREILMCMPDNGNVVGWLAALKASKEL</sequence>
<gene>
    <name evidence="1" type="ORF">TEA_002108</name>
</gene>
<keyword evidence="2" id="KW-1185">Reference proteome</keyword>
<evidence type="ECO:0000313" key="1">
    <source>
        <dbReference type="EMBL" id="THG00392.1"/>
    </source>
</evidence>
<organism evidence="1 2">
    <name type="scientific">Camellia sinensis var. sinensis</name>
    <name type="common">China tea</name>
    <dbReference type="NCBI Taxonomy" id="542762"/>
    <lineage>
        <taxon>Eukaryota</taxon>
        <taxon>Viridiplantae</taxon>
        <taxon>Streptophyta</taxon>
        <taxon>Embryophyta</taxon>
        <taxon>Tracheophyta</taxon>
        <taxon>Spermatophyta</taxon>
        <taxon>Magnoliopsida</taxon>
        <taxon>eudicotyledons</taxon>
        <taxon>Gunneridae</taxon>
        <taxon>Pentapetalae</taxon>
        <taxon>asterids</taxon>
        <taxon>Ericales</taxon>
        <taxon>Theaceae</taxon>
        <taxon>Camellia</taxon>
    </lineage>
</organism>
<proteinExistence type="predicted"/>
<accession>A0A4S4DCQ5</accession>
<dbReference type="EMBL" id="SDRB02011688">
    <property type="protein sequence ID" value="THG00392.1"/>
    <property type="molecule type" value="Genomic_DNA"/>
</dbReference>